<feature type="repeat" description="WD" evidence="4">
    <location>
        <begin position="1121"/>
        <end position="1162"/>
    </location>
</feature>
<dbReference type="InterPro" id="IPR036388">
    <property type="entry name" value="WH-like_DNA-bd_sf"/>
</dbReference>
<keyword evidence="1 4" id="KW-0853">WD repeat</keyword>
<dbReference type="InterPro" id="IPR001315">
    <property type="entry name" value="CARD"/>
</dbReference>
<feature type="repeat" description="WD" evidence="4">
    <location>
        <begin position="738"/>
        <end position="779"/>
    </location>
</feature>
<evidence type="ECO:0000256" key="4">
    <source>
        <dbReference type="PROSITE-ProRule" id="PRU00221"/>
    </source>
</evidence>
<dbReference type="SUPFAM" id="SSF52540">
    <property type="entry name" value="P-loop containing nucleoside triphosphate hydrolases"/>
    <property type="match status" value="1"/>
</dbReference>
<dbReference type="Gene3D" id="1.25.40.370">
    <property type="match status" value="1"/>
</dbReference>
<dbReference type="InterPro" id="IPR036322">
    <property type="entry name" value="WD40_repeat_dom_sf"/>
</dbReference>
<evidence type="ECO:0000313" key="6">
    <source>
        <dbReference type="Proteomes" id="UP000694865"/>
    </source>
</evidence>
<feature type="repeat" description="WD" evidence="4">
    <location>
        <begin position="612"/>
        <end position="653"/>
    </location>
</feature>
<dbReference type="InterPro" id="IPR020472">
    <property type="entry name" value="WD40_PAC1"/>
</dbReference>
<dbReference type="Gene3D" id="1.10.533.10">
    <property type="entry name" value="Death Domain, Fas"/>
    <property type="match status" value="1"/>
</dbReference>
<dbReference type="PANTHER" id="PTHR22845:SF5">
    <property type="entry name" value="APOPTOTIC PROTEASE-ACTIVATING FACTOR 1"/>
    <property type="match status" value="1"/>
</dbReference>
<dbReference type="SMART" id="SM00320">
    <property type="entry name" value="WD40"/>
    <property type="match status" value="13"/>
</dbReference>
<dbReference type="Pfam" id="PF00619">
    <property type="entry name" value="CARD"/>
    <property type="match status" value="1"/>
</dbReference>
<organism evidence="6 7">
    <name type="scientific">Saccoglossus kowalevskii</name>
    <name type="common">Acorn worm</name>
    <dbReference type="NCBI Taxonomy" id="10224"/>
    <lineage>
        <taxon>Eukaryota</taxon>
        <taxon>Metazoa</taxon>
        <taxon>Hemichordata</taxon>
        <taxon>Enteropneusta</taxon>
        <taxon>Harrimaniidae</taxon>
        <taxon>Saccoglossus</taxon>
    </lineage>
</organism>
<dbReference type="InterPro" id="IPR019775">
    <property type="entry name" value="WD40_repeat_CS"/>
</dbReference>
<dbReference type="CDD" id="cd00200">
    <property type="entry name" value="WD40"/>
    <property type="match status" value="2"/>
</dbReference>
<dbReference type="Gene3D" id="1.10.8.430">
    <property type="entry name" value="Helical domain of apoptotic protease-activating factors"/>
    <property type="match status" value="1"/>
</dbReference>
<dbReference type="InterPro" id="IPR011029">
    <property type="entry name" value="DEATH-like_dom_sf"/>
</dbReference>
<evidence type="ECO:0000256" key="1">
    <source>
        <dbReference type="ARBA" id="ARBA00022574"/>
    </source>
</evidence>
<feature type="repeat" description="WD" evidence="4">
    <location>
        <begin position="994"/>
        <end position="1026"/>
    </location>
</feature>
<dbReference type="Proteomes" id="UP000694865">
    <property type="component" value="Unplaced"/>
</dbReference>
<dbReference type="PRINTS" id="PR00320">
    <property type="entry name" value="GPROTEINBRPT"/>
</dbReference>
<feature type="repeat" description="WD" evidence="4">
    <location>
        <begin position="780"/>
        <end position="820"/>
    </location>
</feature>
<dbReference type="InterPro" id="IPR002182">
    <property type="entry name" value="NB-ARC"/>
</dbReference>
<accession>A0ABM0ME56</accession>
<proteinExistence type="predicted"/>
<dbReference type="Pfam" id="PF21296">
    <property type="entry name" value="WHD_APAF1"/>
    <property type="match status" value="1"/>
</dbReference>
<dbReference type="Pfam" id="PF00931">
    <property type="entry name" value="NB-ARC"/>
    <property type="match status" value="1"/>
</dbReference>
<dbReference type="PANTHER" id="PTHR22845">
    <property type="entry name" value="APOPTOTIC PROTEASE-ACTIVATING FACTOR 1"/>
    <property type="match status" value="1"/>
</dbReference>
<dbReference type="InterPro" id="IPR048975">
    <property type="entry name" value="WHD_APAF1"/>
</dbReference>
<dbReference type="Pfam" id="PF00400">
    <property type="entry name" value="WD40"/>
    <property type="match status" value="12"/>
</dbReference>
<dbReference type="SUPFAM" id="SSF47986">
    <property type="entry name" value="DEATH domain"/>
    <property type="match status" value="1"/>
</dbReference>
<keyword evidence="3" id="KW-0677">Repeat</keyword>
<dbReference type="RefSeq" id="XP_006818297.1">
    <property type="nucleotide sequence ID" value="XM_006818234.1"/>
</dbReference>
<dbReference type="InterPro" id="IPR015943">
    <property type="entry name" value="WD40/YVTN_repeat-like_dom_sf"/>
</dbReference>
<feature type="repeat" description="WD" evidence="4">
    <location>
        <begin position="1079"/>
        <end position="1120"/>
    </location>
</feature>
<feature type="repeat" description="WD" evidence="4">
    <location>
        <begin position="696"/>
        <end position="737"/>
    </location>
</feature>
<dbReference type="Gene3D" id="3.40.50.300">
    <property type="entry name" value="P-loop containing nucleotide triphosphate hydrolases"/>
    <property type="match status" value="1"/>
</dbReference>
<evidence type="ECO:0000313" key="7">
    <source>
        <dbReference type="RefSeq" id="XP_006818297.1"/>
    </source>
</evidence>
<dbReference type="InterPro" id="IPR001680">
    <property type="entry name" value="WD40_rpt"/>
</dbReference>
<dbReference type="GeneID" id="102804745"/>
<evidence type="ECO:0000256" key="2">
    <source>
        <dbReference type="ARBA" id="ARBA00022703"/>
    </source>
</evidence>
<dbReference type="Pfam" id="PF17908">
    <property type="entry name" value="APAF1_C"/>
    <property type="match status" value="1"/>
</dbReference>
<evidence type="ECO:0000259" key="5">
    <source>
        <dbReference type="PROSITE" id="PS50209"/>
    </source>
</evidence>
<keyword evidence="2" id="KW-0053">Apoptosis</keyword>
<dbReference type="PRINTS" id="PR00364">
    <property type="entry name" value="DISEASERSIST"/>
</dbReference>
<feature type="domain" description="CARD" evidence="5">
    <location>
        <begin position="5"/>
        <end position="94"/>
    </location>
</feature>
<feature type="repeat" description="WD" evidence="4">
    <location>
        <begin position="654"/>
        <end position="695"/>
    </location>
</feature>
<gene>
    <name evidence="7" type="primary">LOC102804745</name>
</gene>
<name>A0ABM0ME56_SACKO</name>
<dbReference type="PROSITE" id="PS00678">
    <property type="entry name" value="WD_REPEATS_1"/>
    <property type="match status" value="5"/>
</dbReference>
<dbReference type="InterPro" id="IPR042197">
    <property type="entry name" value="Apaf_helical"/>
</dbReference>
<sequence length="1246" mass="141452">MDIAMEEWARSSLLVNRLKIIDDLNVSYIINHLIQDRVISIDESEIIKHEITHRFQAAKLLDMLGKKNQFAYFSFYRSLEDYYPHLAELLNNDIPDDERDAASIPQRKMSYSTIGAVESMLIEGGIPPRPHVYIDRPEELAEIRKALWQLKDHAGWVMVHGMGGSGKTVMATEAVRDQELVAECFPGGVFWAPICQIDRPQCLMKMQNLCARLDKEERKAPQNIEEAKDRLRTIFLHQHPRSLLIIDDVWDKQVCKTFDIQARIMVTTRDSTVTDLVSGKVIKVKISQGLKVEQSKEMLANYTTMEVDDLPDEADSLFEECKGLPLCISMIGALLQDHPNRWNYYLKQIQSKRSDRVRKASAYEYETLEDAISMSITNLRDELRGLYQDFALFDESTRVPASVLSILWDEEIEIVEDTMLELVNKSLAMQIYDKIQKCYRYSVHNLQLDVLVKECPDIAALHRKLVNQYHKSCNGNYHQLKNDYYIHWYLARHMKQAKMDKELWNLLLDIHWVESKIQVTGPSDLLTEYIKFTDSLEPQREIERKEFLHFVSVNAHFFAGKDVYDVTQLALCQPVESAVYKQAKERALRKPDLFYVDWSNKENFSYACLLTNKVHDDAVKCAQFSCCGQKVVSCSGDKTVKVWDSQSGQEYLSLEGHTDFVNWCCFSPDCTMVASCSDDHTVRVWNVQTGGIIHTLKDHEENVYMCDWSHDGKRLVSCSQDWYIKIWDVITGEVSVELCDDDKAVKCCSFSLDDQFLVSCCDDVVVKVWCISTEDVIVTYKGHNTNITSCCFSPDGQNIASSSEYFIQVWVARTGQRLHTCEAKPSVFIQNCAYSAKGDLIAAGLSDFSIQIWDTTSFNTMAVYKGHSGWVYCVRFDPAGERIISAADDETVMIWSVDVGQDQELVGLKRDFTVTVTDDDNMVIVVPDIANRIRIIQGHSGDSKLNRSCSGMTPCEQCRIRCCAISSKDEIAYGTDKGQVKVISFGGEILHNYPEGHTGPVRSCCFSQDGKVLVTCSDDNTIKIWKDRGDSVDPTVCIGHRDIVRKCQLFDNDTKILSSSYDGTLKVWDARSGLLLFSCDGHKEWVLSCDISPDESLLLSTSVDRTAKLWNASNGELVHLLKGHRDCVRSSGFSADSKLVATGDDEGIIKIWSTSTGKHISNCARHNCWVTDIQWSPDSKNLVSVSETIKWWQVDGKCLQTFPVKGSFTKYIGVVDNFKTFITIDSAGILYILPKVEACMNANGEH</sequence>
<protein>
    <submittedName>
        <fullName evidence="7">Apoptotic protease-activating factor 1-like</fullName>
    </submittedName>
</protein>
<dbReference type="PROSITE" id="PS50294">
    <property type="entry name" value="WD_REPEATS_REGION"/>
    <property type="match status" value="8"/>
</dbReference>
<dbReference type="Gene3D" id="1.10.10.10">
    <property type="entry name" value="Winged helix-like DNA-binding domain superfamily/Winged helix DNA-binding domain"/>
    <property type="match status" value="1"/>
</dbReference>
<dbReference type="InterPro" id="IPR027417">
    <property type="entry name" value="P-loop_NTPase"/>
</dbReference>
<dbReference type="CDD" id="cd01671">
    <property type="entry name" value="CARD"/>
    <property type="match status" value="1"/>
</dbReference>
<evidence type="ECO:0000256" key="3">
    <source>
        <dbReference type="ARBA" id="ARBA00022737"/>
    </source>
</evidence>
<dbReference type="PROSITE" id="PS50082">
    <property type="entry name" value="WD_REPEATS_2"/>
    <property type="match status" value="11"/>
</dbReference>
<reference evidence="7" key="1">
    <citation type="submission" date="2025-08" db="UniProtKB">
        <authorList>
            <consortium name="RefSeq"/>
        </authorList>
    </citation>
    <scope>IDENTIFICATION</scope>
    <source>
        <tissue evidence="7">Testes</tissue>
    </source>
</reference>
<dbReference type="Gene3D" id="2.130.10.10">
    <property type="entry name" value="YVTN repeat-like/Quinoprotein amine dehydrogenase"/>
    <property type="match status" value="2"/>
</dbReference>
<dbReference type="InterPro" id="IPR041452">
    <property type="entry name" value="APAF1_C"/>
</dbReference>
<feature type="repeat" description="WD" evidence="4">
    <location>
        <begin position="1037"/>
        <end position="1078"/>
    </location>
</feature>
<feature type="repeat" description="WD" evidence="4">
    <location>
        <begin position="864"/>
        <end position="905"/>
    </location>
</feature>
<dbReference type="SUPFAM" id="SSF50978">
    <property type="entry name" value="WD40 repeat-like"/>
    <property type="match status" value="2"/>
</dbReference>
<keyword evidence="6" id="KW-1185">Reference proteome</keyword>
<feature type="repeat" description="WD" evidence="4">
    <location>
        <begin position="829"/>
        <end position="863"/>
    </location>
</feature>
<dbReference type="PROSITE" id="PS50209">
    <property type="entry name" value="CARD"/>
    <property type="match status" value="1"/>
</dbReference>